<dbReference type="SUPFAM" id="SSF53335">
    <property type="entry name" value="S-adenosyl-L-methionine-dependent methyltransferases"/>
    <property type="match status" value="1"/>
</dbReference>
<reference evidence="1" key="1">
    <citation type="journal article" date="2023" name="Mol. Phylogenet. Evol.">
        <title>Genome-scale phylogeny and comparative genomics of the fungal order Sordariales.</title>
        <authorList>
            <person name="Hensen N."/>
            <person name="Bonometti L."/>
            <person name="Westerberg I."/>
            <person name="Brannstrom I.O."/>
            <person name="Guillou S."/>
            <person name="Cros-Aarteil S."/>
            <person name="Calhoun S."/>
            <person name="Haridas S."/>
            <person name="Kuo A."/>
            <person name="Mondo S."/>
            <person name="Pangilinan J."/>
            <person name="Riley R."/>
            <person name="LaButti K."/>
            <person name="Andreopoulos B."/>
            <person name="Lipzen A."/>
            <person name="Chen C."/>
            <person name="Yan M."/>
            <person name="Daum C."/>
            <person name="Ng V."/>
            <person name="Clum A."/>
            <person name="Steindorff A."/>
            <person name="Ohm R.A."/>
            <person name="Martin F."/>
            <person name="Silar P."/>
            <person name="Natvig D.O."/>
            <person name="Lalanne C."/>
            <person name="Gautier V."/>
            <person name="Ament-Velasquez S.L."/>
            <person name="Kruys A."/>
            <person name="Hutchinson M.I."/>
            <person name="Powell A.J."/>
            <person name="Barry K."/>
            <person name="Miller A.N."/>
            <person name="Grigoriev I.V."/>
            <person name="Debuchy R."/>
            <person name="Gladieux P."/>
            <person name="Hiltunen Thoren M."/>
            <person name="Johannesson H."/>
        </authorList>
    </citation>
    <scope>NUCLEOTIDE SEQUENCE</scope>
    <source>
        <strain evidence="1">CBS 626.80</strain>
    </source>
</reference>
<accession>A0AAN6NIZ5</accession>
<comment type="caution">
    <text evidence="1">The sequence shown here is derived from an EMBL/GenBank/DDBJ whole genome shotgun (WGS) entry which is preliminary data.</text>
</comment>
<protein>
    <submittedName>
        <fullName evidence="1">Uncharacterized protein</fullName>
    </submittedName>
</protein>
<keyword evidence="2" id="KW-1185">Reference proteome</keyword>
<gene>
    <name evidence="1" type="ORF">QBC32DRAFT_319720</name>
</gene>
<dbReference type="InterPro" id="IPR029063">
    <property type="entry name" value="SAM-dependent_MTases_sf"/>
</dbReference>
<sequence length="76" mass="8971">MANVIDMMDDDAMERKKEEEIWRSTRGVWAIDFADKFPKCNVIGTNISPIPPSWVPPNVTFEINDFYKEWTFKEDN</sequence>
<dbReference type="Proteomes" id="UP001303222">
    <property type="component" value="Unassembled WGS sequence"/>
</dbReference>
<evidence type="ECO:0000313" key="2">
    <source>
        <dbReference type="Proteomes" id="UP001303222"/>
    </source>
</evidence>
<name>A0AAN6NIZ5_9PEZI</name>
<proteinExistence type="predicted"/>
<reference evidence="1" key="2">
    <citation type="submission" date="2023-06" db="EMBL/GenBank/DDBJ databases">
        <authorList>
            <consortium name="Lawrence Berkeley National Laboratory"/>
            <person name="Mondo S.J."/>
            <person name="Hensen N."/>
            <person name="Bonometti L."/>
            <person name="Westerberg I."/>
            <person name="Brannstrom I.O."/>
            <person name="Guillou S."/>
            <person name="Cros-Aarteil S."/>
            <person name="Calhoun S."/>
            <person name="Haridas S."/>
            <person name="Kuo A."/>
            <person name="Pangilinan J."/>
            <person name="Riley R."/>
            <person name="Labutti K."/>
            <person name="Andreopoulos B."/>
            <person name="Lipzen A."/>
            <person name="Chen C."/>
            <person name="Yanf M."/>
            <person name="Daum C."/>
            <person name="Ng V."/>
            <person name="Clum A."/>
            <person name="Steindorff A."/>
            <person name="Ohm R."/>
            <person name="Martin F."/>
            <person name="Silar P."/>
            <person name="Natvig D."/>
            <person name="Lalanne C."/>
            <person name="Gautier V."/>
            <person name="Ament-Velasquez S.L."/>
            <person name="Kruys A."/>
            <person name="Hutchinson M.I."/>
            <person name="Powell A.J."/>
            <person name="Barry K."/>
            <person name="Miller A.N."/>
            <person name="Grigoriev I.V."/>
            <person name="Debuchy R."/>
            <person name="Gladieux P."/>
            <person name="Thoren M.H."/>
            <person name="Johannesson H."/>
        </authorList>
    </citation>
    <scope>NUCLEOTIDE SEQUENCE</scope>
    <source>
        <strain evidence="1">CBS 626.80</strain>
    </source>
</reference>
<dbReference type="EMBL" id="MU859565">
    <property type="protein sequence ID" value="KAK3946696.1"/>
    <property type="molecule type" value="Genomic_DNA"/>
</dbReference>
<organism evidence="1 2">
    <name type="scientific">Pseudoneurospora amorphoporcata</name>
    <dbReference type="NCBI Taxonomy" id="241081"/>
    <lineage>
        <taxon>Eukaryota</taxon>
        <taxon>Fungi</taxon>
        <taxon>Dikarya</taxon>
        <taxon>Ascomycota</taxon>
        <taxon>Pezizomycotina</taxon>
        <taxon>Sordariomycetes</taxon>
        <taxon>Sordariomycetidae</taxon>
        <taxon>Sordariales</taxon>
        <taxon>Sordariaceae</taxon>
        <taxon>Pseudoneurospora</taxon>
    </lineage>
</organism>
<dbReference type="AlphaFoldDB" id="A0AAN6NIZ5"/>
<evidence type="ECO:0000313" key="1">
    <source>
        <dbReference type="EMBL" id="KAK3946696.1"/>
    </source>
</evidence>